<keyword evidence="2" id="KW-0732">Signal</keyword>
<keyword evidence="1" id="KW-0479">Metal-binding</keyword>
<feature type="domain" description="Peptidase M12A" evidence="3">
    <location>
        <begin position="102"/>
        <end position="305"/>
    </location>
</feature>
<gene>
    <name evidence="4" type="ORF">AFUS01_LOCUS44635</name>
</gene>
<sequence length="324" mass="36914">MQRSSSWTCKVHLYALLTILVASAVTCGITVPRQTIQELVSKALVESLATKQRDLLDDLIDDYDDSQNYADESLGRDPEEMPGFYEGDMAGVNDELARVGINFLKFPSRKWTNNTVPYIISPLYLPDEYMIIKTAVRILNFFTCINFRDWDGVEKDYLIFWPVEKPAGCWSYVGRLGGPQIVSLQQPDLKSAQCFAGVGRPLHETMHALGVYHEQSRPDRDDHVKVEKKNVIRGFLSNFDKLDTKNVSAPYKYDYDSIMHYGTTFFSKNKKIATLVPKQKGKSIGQRINLSKLDCLKLNSLYGCLDESPFSKRKYETICEFLGL</sequence>
<protein>
    <recommendedName>
        <fullName evidence="3">Peptidase M12A domain-containing protein</fullName>
    </recommendedName>
</protein>
<dbReference type="GO" id="GO:0006508">
    <property type="term" value="P:proteolysis"/>
    <property type="evidence" value="ECO:0007669"/>
    <property type="project" value="UniProtKB-KW"/>
</dbReference>
<feature type="binding site" evidence="1">
    <location>
        <position position="213"/>
    </location>
    <ligand>
        <name>Zn(2+)</name>
        <dbReference type="ChEBI" id="CHEBI:29105"/>
        <note>catalytic</note>
    </ligand>
</feature>
<dbReference type="CDD" id="cd04280">
    <property type="entry name" value="ZnMc_astacin_like"/>
    <property type="match status" value="1"/>
</dbReference>
<dbReference type="GO" id="GO:0004222">
    <property type="term" value="F:metalloendopeptidase activity"/>
    <property type="evidence" value="ECO:0007669"/>
    <property type="project" value="UniProtKB-UniRule"/>
</dbReference>
<dbReference type="InterPro" id="IPR006026">
    <property type="entry name" value="Peptidase_Metallo"/>
</dbReference>
<evidence type="ECO:0000313" key="5">
    <source>
        <dbReference type="Proteomes" id="UP000708208"/>
    </source>
</evidence>
<keyword evidence="1" id="KW-0482">Metalloprotease</keyword>
<dbReference type="PROSITE" id="PS51864">
    <property type="entry name" value="ASTACIN"/>
    <property type="match status" value="1"/>
</dbReference>
<feature type="active site" evidence="1">
    <location>
        <position position="204"/>
    </location>
</feature>
<evidence type="ECO:0000259" key="3">
    <source>
        <dbReference type="PROSITE" id="PS51864"/>
    </source>
</evidence>
<evidence type="ECO:0000256" key="1">
    <source>
        <dbReference type="PROSITE-ProRule" id="PRU01211"/>
    </source>
</evidence>
<feature type="binding site" evidence="1">
    <location>
        <position position="207"/>
    </location>
    <ligand>
        <name>Zn(2+)</name>
        <dbReference type="ChEBI" id="CHEBI:29105"/>
        <note>catalytic</note>
    </ligand>
</feature>
<dbReference type="OrthoDB" id="291007at2759"/>
<dbReference type="Proteomes" id="UP000708208">
    <property type="component" value="Unassembled WGS sequence"/>
</dbReference>
<dbReference type="EMBL" id="CAJVCH010570567">
    <property type="protein sequence ID" value="CAG7835235.1"/>
    <property type="molecule type" value="Genomic_DNA"/>
</dbReference>
<dbReference type="InterPro" id="IPR034035">
    <property type="entry name" value="Astacin-like_dom"/>
</dbReference>
<evidence type="ECO:0000313" key="4">
    <source>
        <dbReference type="EMBL" id="CAG7835235.1"/>
    </source>
</evidence>
<dbReference type="PANTHER" id="PTHR10127:SF859">
    <property type="entry name" value="METALLOENDOPEPTIDASE"/>
    <property type="match status" value="1"/>
</dbReference>
<keyword evidence="1" id="KW-0645">Protease</keyword>
<name>A0A8J2MB03_9HEXA</name>
<dbReference type="SMART" id="SM00235">
    <property type="entry name" value="ZnMc"/>
    <property type="match status" value="1"/>
</dbReference>
<dbReference type="PANTHER" id="PTHR10127">
    <property type="entry name" value="DISCOIDIN, CUB, EGF, LAMININ , AND ZINC METALLOPROTEASE DOMAIN CONTAINING"/>
    <property type="match status" value="1"/>
</dbReference>
<keyword evidence="1" id="KW-0862">Zinc</keyword>
<reference evidence="4" key="1">
    <citation type="submission" date="2021-06" db="EMBL/GenBank/DDBJ databases">
        <authorList>
            <person name="Hodson N. C."/>
            <person name="Mongue J. A."/>
            <person name="Jaron S. K."/>
        </authorList>
    </citation>
    <scope>NUCLEOTIDE SEQUENCE</scope>
</reference>
<accession>A0A8J2MB03</accession>
<feature type="signal peptide" evidence="2">
    <location>
        <begin position="1"/>
        <end position="24"/>
    </location>
</feature>
<organism evidence="4 5">
    <name type="scientific">Allacma fusca</name>
    <dbReference type="NCBI Taxonomy" id="39272"/>
    <lineage>
        <taxon>Eukaryota</taxon>
        <taxon>Metazoa</taxon>
        <taxon>Ecdysozoa</taxon>
        <taxon>Arthropoda</taxon>
        <taxon>Hexapoda</taxon>
        <taxon>Collembola</taxon>
        <taxon>Symphypleona</taxon>
        <taxon>Sminthuridae</taxon>
        <taxon>Allacma</taxon>
    </lineage>
</organism>
<dbReference type="GO" id="GO:0008270">
    <property type="term" value="F:zinc ion binding"/>
    <property type="evidence" value="ECO:0007669"/>
    <property type="project" value="UniProtKB-UniRule"/>
</dbReference>
<evidence type="ECO:0000256" key="2">
    <source>
        <dbReference type="SAM" id="SignalP"/>
    </source>
</evidence>
<dbReference type="InterPro" id="IPR001506">
    <property type="entry name" value="Peptidase_M12A"/>
</dbReference>
<feature type="chain" id="PRO_5035318715" description="Peptidase M12A domain-containing protein" evidence="2">
    <location>
        <begin position="25"/>
        <end position="324"/>
    </location>
</feature>
<keyword evidence="5" id="KW-1185">Reference proteome</keyword>
<proteinExistence type="predicted"/>
<dbReference type="AlphaFoldDB" id="A0A8J2MB03"/>
<dbReference type="Pfam" id="PF01400">
    <property type="entry name" value="Astacin"/>
    <property type="match status" value="1"/>
</dbReference>
<comment type="caution">
    <text evidence="1">Lacks conserved residue(s) required for the propagation of feature annotation.</text>
</comment>
<keyword evidence="1" id="KW-0378">Hydrolase</keyword>
<feature type="binding site" evidence="1">
    <location>
        <position position="203"/>
    </location>
    <ligand>
        <name>Zn(2+)</name>
        <dbReference type="ChEBI" id="CHEBI:29105"/>
        <note>catalytic</note>
    </ligand>
</feature>
<comment type="caution">
    <text evidence="4">The sequence shown here is derived from an EMBL/GenBank/DDBJ whole genome shotgun (WGS) entry which is preliminary data.</text>
</comment>
<comment type="cofactor">
    <cofactor evidence="1">
        <name>Zn(2+)</name>
        <dbReference type="ChEBI" id="CHEBI:29105"/>
    </cofactor>
    <text evidence="1">Binds 1 zinc ion per subunit.</text>
</comment>